<dbReference type="Proteomes" id="UP000001396">
    <property type="component" value="Unassembled WGS sequence"/>
</dbReference>
<evidence type="ECO:0000313" key="6">
    <source>
        <dbReference type="EMBL" id="EFA76605.1"/>
    </source>
</evidence>
<feature type="compositionally biased region" description="Low complexity" evidence="4">
    <location>
        <begin position="117"/>
        <end position="168"/>
    </location>
</feature>
<evidence type="ECO:0000313" key="7">
    <source>
        <dbReference type="Proteomes" id="UP000001396"/>
    </source>
</evidence>
<dbReference type="InParanoid" id="D3BPP3"/>
<dbReference type="AlphaFoldDB" id="D3BPP3"/>
<comment type="caution">
    <text evidence="6">The sequence shown here is derived from an EMBL/GenBank/DDBJ whole genome shotgun (WGS) entry which is preliminary data.</text>
</comment>
<feature type="compositionally biased region" description="Polar residues" evidence="4">
    <location>
        <begin position="357"/>
        <end position="370"/>
    </location>
</feature>
<gene>
    <name evidence="6" type="ORF">PPL_09910</name>
</gene>
<sequence>MESQNVSTENGTTQQQQDELNNHQQVVDNESTEETQVTANNNIEMNHTDNNNHRQTEQQEQEQQSQQQAHQQQQQPEQRQTQDIPQIEIDSPVNNNINNVNSINTNNSNNRYRDNNNRQSPSPPLQSQQQQQYNSLNINNNNSNNRSSNYNRVNNNNNNNNVQQSNNSGKDRDIAINENQDTMFDRFVNSAYNTPPLGNASFSAIQKRQRVGAFVDVLLSLAKNAMTLPLDVLMTRLIVHRFYKSDNLHYINDCTLSGICKNEGIIKGLYALTNFRITFESPVIKVRLNIRNIGFFKTLSTIYRREGIRGLFSGLNTYFVLFPLWMIGILFANVIFIKLKQMLERNADLTRRRRSSSKSGLYSTDNSQPSGMGVMALSPMVGSDDEHSESEDETISSDTDETPNQGDDSINDIDKRSSPITTTTTTSTTTTNRNI</sequence>
<feature type="compositionally biased region" description="Polar residues" evidence="4">
    <location>
        <begin position="1"/>
        <end position="13"/>
    </location>
</feature>
<dbReference type="OMA" id="FRITFES"/>
<feature type="compositionally biased region" description="Low complexity" evidence="4">
    <location>
        <begin position="421"/>
        <end position="435"/>
    </location>
</feature>
<dbReference type="EMBL" id="ADBJ01000045">
    <property type="protein sequence ID" value="EFA76605.1"/>
    <property type="molecule type" value="Genomic_DNA"/>
</dbReference>
<dbReference type="GeneID" id="31365382"/>
<evidence type="ECO:0000256" key="2">
    <source>
        <dbReference type="ARBA" id="ARBA00022692"/>
    </source>
</evidence>
<accession>D3BPP3</accession>
<keyword evidence="5" id="KW-1133">Transmembrane helix</keyword>
<feature type="compositionally biased region" description="Low complexity" evidence="4">
    <location>
        <begin position="93"/>
        <end position="110"/>
    </location>
</feature>
<comment type="subcellular location">
    <subcellularLocation>
        <location evidence="1">Membrane</location>
    </subcellularLocation>
</comment>
<dbReference type="Gene3D" id="1.50.40.10">
    <property type="entry name" value="Mitochondrial carrier domain"/>
    <property type="match status" value="1"/>
</dbReference>
<dbReference type="STRING" id="670386.D3BPP3"/>
<feature type="compositionally biased region" description="Basic and acidic residues" evidence="4">
    <location>
        <begin position="46"/>
        <end position="57"/>
    </location>
</feature>
<feature type="compositionally biased region" description="Low complexity" evidence="4">
    <location>
        <begin position="61"/>
        <end position="82"/>
    </location>
</feature>
<dbReference type="SUPFAM" id="SSF103506">
    <property type="entry name" value="Mitochondrial carrier"/>
    <property type="match status" value="1"/>
</dbReference>
<name>D3BPP3_HETP5</name>
<evidence type="ECO:0000256" key="1">
    <source>
        <dbReference type="ARBA" id="ARBA00004370"/>
    </source>
</evidence>
<proteinExistence type="predicted"/>
<feature type="compositionally biased region" description="Polar residues" evidence="4">
    <location>
        <begin position="26"/>
        <end position="45"/>
    </location>
</feature>
<feature type="region of interest" description="Disordered" evidence="4">
    <location>
        <begin position="348"/>
        <end position="435"/>
    </location>
</feature>
<organism evidence="6 7">
    <name type="scientific">Heterostelium pallidum (strain ATCC 26659 / Pp 5 / PN500)</name>
    <name type="common">Cellular slime mold</name>
    <name type="synonym">Polysphondylium pallidum</name>
    <dbReference type="NCBI Taxonomy" id="670386"/>
    <lineage>
        <taxon>Eukaryota</taxon>
        <taxon>Amoebozoa</taxon>
        <taxon>Evosea</taxon>
        <taxon>Eumycetozoa</taxon>
        <taxon>Dictyostelia</taxon>
        <taxon>Acytosteliales</taxon>
        <taxon>Acytosteliaceae</taxon>
        <taxon>Heterostelium</taxon>
    </lineage>
</organism>
<dbReference type="InterPro" id="IPR023395">
    <property type="entry name" value="MCP_dom_sf"/>
</dbReference>
<keyword evidence="7" id="KW-1185">Reference proteome</keyword>
<reference evidence="6 7" key="1">
    <citation type="journal article" date="2011" name="Genome Res.">
        <title>Phylogeny-wide analysis of social amoeba genomes highlights ancient origins for complex intercellular communication.</title>
        <authorList>
            <person name="Heidel A.J."/>
            <person name="Lawal H.M."/>
            <person name="Felder M."/>
            <person name="Schilde C."/>
            <person name="Helps N.R."/>
            <person name="Tunggal B."/>
            <person name="Rivero F."/>
            <person name="John U."/>
            <person name="Schleicher M."/>
            <person name="Eichinger L."/>
            <person name="Platzer M."/>
            <person name="Noegel A.A."/>
            <person name="Schaap P."/>
            <person name="Gloeckner G."/>
        </authorList>
    </citation>
    <scope>NUCLEOTIDE SEQUENCE [LARGE SCALE GENOMIC DNA]</scope>
    <source>
        <strain evidence="7">ATCC 26659 / Pp 5 / PN500</strain>
    </source>
</reference>
<evidence type="ECO:0000256" key="5">
    <source>
        <dbReference type="SAM" id="Phobius"/>
    </source>
</evidence>
<feature type="compositionally biased region" description="Acidic residues" evidence="4">
    <location>
        <begin position="386"/>
        <end position="401"/>
    </location>
</feature>
<dbReference type="GO" id="GO:0016020">
    <property type="term" value="C:membrane"/>
    <property type="evidence" value="ECO:0007669"/>
    <property type="project" value="UniProtKB-SubCell"/>
</dbReference>
<dbReference type="RefSeq" id="XP_020428737.1">
    <property type="nucleotide sequence ID" value="XM_020580697.1"/>
</dbReference>
<keyword evidence="3 5" id="KW-0472">Membrane</keyword>
<keyword evidence="2 5" id="KW-0812">Transmembrane</keyword>
<feature type="compositionally biased region" description="Low complexity" evidence="4">
    <location>
        <begin position="14"/>
        <end position="25"/>
    </location>
</feature>
<evidence type="ECO:0000256" key="3">
    <source>
        <dbReference type="ARBA" id="ARBA00023136"/>
    </source>
</evidence>
<protein>
    <submittedName>
        <fullName evidence="6">Mitochondrial substrate carrier family protein</fullName>
    </submittedName>
</protein>
<feature type="transmembrane region" description="Helical" evidence="5">
    <location>
        <begin position="318"/>
        <end position="337"/>
    </location>
</feature>
<evidence type="ECO:0000256" key="4">
    <source>
        <dbReference type="SAM" id="MobiDB-lite"/>
    </source>
</evidence>
<feature type="region of interest" description="Disordered" evidence="4">
    <location>
        <begin position="1"/>
        <end position="172"/>
    </location>
</feature>